<name>A0A1C9CC61_9FLOR</name>
<dbReference type="InterPro" id="IPR003594">
    <property type="entry name" value="HATPase_dom"/>
</dbReference>
<dbReference type="AlphaFoldDB" id="A0A1C9CC61"/>
<dbReference type="SMART" id="SM00388">
    <property type="entry name" value="HisKA"/>
    <property type="match status" value="1"/>
</dbReference>
<dbReference type="SUPFAM" id="SSF47384">
    <property type="entry name" value="Homodimeric domain of signal transducing histidine kinase"/>
    <property type="match status" value="1"/>
</dbReference>
<dbReference type="GO" id="GO:0007234">
    <property type="term" value="P:osmosensory signaling via phosphorelay pathway"/>
    <property type="evidence" value="ECO:0007669"/>
    <property type="project" value="TreeGrafter"/>
</dbReference>
<evidence type="ECO:0000259" key="16">
    <source>
        <dbReference type="PROSITE" id="PS50112"/>
    </source>
</evidence>
<keyword evidence="12 14" id="KW-0472">Membrane</keyword>
<evidence type="ECO:0000256" key="7">
    <source>
        <dbReference type="ARBA" id="ARBA00022741"/>
    </source>
</evidence>
<evidence type="ECO:0000256" key="6">
    <source>
        <dbReference type="ARBA" id="ARBA00022692"/>
    </source>
</evidence>
<dbReference type="CDD" id="cd00130">
    <property type="entry name" value="PAS"/>
    <property type="match status" value="1"/>
</dbReference>
<evidence type="ECO:0000256" key="12">
    <source>
        <dbReference type="ARBA" id="ARBA00023136"/>
    </source>
</evidence>
<dbReference type="RefSeq" id="YP_009294497.1">
    <property type="nucleotide sequence ID" value="NC_031148.1"/>
</dbReference>
<dbReference type="PROSITE" id="PS50885">
    <property type="entry name" value="HAMP"/>
    <property type="match status" value="1"/>
</dbReference>
<dbReference type="SMART" id="SM00304">
    <property type="entry name" value="HAMP"/>
    <property type="match status" value="1"/>
</dbReference>
<dbReference type="GO" id="GO:0000156">
    <property type="term" value="F:phosphorelay response regulator activity"/>
    <property type="evidence" value="ECO:0007669"/>
    <property type="project" value="TreeGrafter"/>
</dbReference>
<evidence type="ECO:0000256" key="3">
    <source>
        <dbReference type="ARBA" id="ARBA00012438"/>
    </source>
</evidence>
<dbReference type="GO" id="GO:0031969">
    <property type="term" value="C:chloroplast membrane"/>
    <property type="evidence" value="ECO:0007669"/>
    <property type="project" value="UniProtKB-SubCell"/>
</dbReference>
<dbReference type="InterPro" id="IPR050351">
    <property type="entry name" value="BphY/WalK/GraS-like"/>
</dbReference>
<dbReference type="Gene3D" id="3.30.450.20">
    <property type="entry name" value="PAS domain"/>
    <property type="match status" value="1"/>
</dbReference>
<gene>
    <name evidence="18" type="primary">dfr</name>
    <name evidence="18" type="ORF">Aspa_101</name>
</gene>
<dbReference type="InterPro" id="IPR003661">
    <property type="entry name" value="HisK_dim/P_dom"/>
</dbReference>
<dbReference type="GeneID" id="29070481"/>
<sequence>MKRMFMRTKIISTITKWWSSMNLYTRLMVFTTLSISLLMSSLTFWALTTVQDDSILTDTRFCKDLGMLFVSNIIDLIEINDTKKLFSVIEKIYLSTSSIRYILLFRVDGSLLFGLPLYSQDIQNVLQLHQDIFQLETQDFLYGTSVVEYSTIFHDHITDIIIPLIKDGKNLGSLNLGINPNPTLLTASRLTRDISIVIFVSIWFIFIIGATFNALTITKPIKELLRGVRNIAAGNFSQRIVLPFDGELEGLIISFNDMAERLESYEKNNVDKLISEKVKLETIISTIADGAILIDSELRFVFVNQIALKVFDWSYLDVIGKSIYSNFPVHVNEALIPILNSLVQSSYFDTSMSTKEEVYIDFDYESNKIFRFVLSTVIDPTSNLLTGIAITIQDVSREFKLNKVQSKFISNVSHELRTPLCNIGSFLETLLDYNASLSNLQKMQFLTIANNETKRLSALVNDILDLSRLEAQYQYELKPVSLKSILSSLIKTSQLIANNNNINLKLEVDPRIDLILAHESSLWQVLDNLLSNAIKFTGVSGEIILRSYLVHTDRCHDDIHYNITDIVEYVRIEVIDNGIGIDKVYHKNIFDQFIRIENSVHTLQGTGLGLSIVNNILKKCDSQIMIHSECFVGTSLWFDLLKFK</sequence>
<dbReference type="EC" id="2.7.13.3" evidence="3"/>
<dbReference type="Pfam" id="PF00672">
    <property type="entry name" value="HAMP"/>
    <property type="match status" value="1"/>
</dbReference>
<evidence type="ECO:0000259" key="15">
    <source>
        <dbReference type="PROSITE" id="PS50109"/>
    </source>
</evidence>
<dbReference type="SMART" id="SM00387">
    <property type="entry name" value="HATPase_c"/>
    <property type="match status" value="1"/>
</dbReference>
<dbReference type="PROSITE" id="PS50112">
    <property type="entry name" value="PAS"/>
    <property type="match status" value="1"/>
</dbReference>
<evidence type="ECO:0000256" key="2">
    <source>
        <dbReference type="ARBA" id="ARBA00004508"/>
    </source>
</evidence>
<keyword evidence="10 14" id="KW-1133">Transmembrane helix</keyword>
<evidence type="ECO:0000256" key="8">
    <source>
        <dbReference type="ARBA" id="ARBA00022777"/>
    </source>
</evidence>
<dbReference type="SUPFAM" id="SSF158472">
    <property type="entry name" value="HAMP domain-like"/>
    <property type="match status" value="1"/>
</dbReference>
<feature type="domain" description="PAS" evidence="16">
    <location>
        <begin position="276"/>
        <end position="346"/>
    </location>
</feature>
<evidence type="ECO:0000256" key="11">
    <source>
        <dbReference type="ARBA" id="ARBA00023012"/>
    </source>
</evidence>
<dbReference type="EMBL" id="KX284717">
    <property type="protein sequence ID" value="AOM65980.1"/>
    <property type="molecule type" value="Genomic_DNA"/>
</dbReference>
<dbReference type="SUPFAM" id="SSF55874">
    <property type="entry name" value="ATPase domain of HSP90 chaperone/DNA topoisomerase II/histidine kinase"/>
    <property type="match status" value="1"/>
</dbReference>
<dbReference type="SUPFAM" id="SSF55785">
    <property type="entry name" value="PYP-like sensor domain (PAS domain)"/>
    <property type="match status" value="1"/>
</dbReference>
<dbReference type="PRINTS" id="PR00344">
    <property type="entry name" value="BCTRLSENSOR"/>
</dbReference>
<dbReference type="InterPro" id="IPR036890">
    <property type="entry name" value="HATPase_C_sf"/>
</dbReference>
<dbReference type="PANTHER" id="PTHR42878">
    <property type="entry name" value="TWO-COMPONENT HISTIDINE KINASE"/>
    <property type="match status" value="1"/>
</dbReference>
<evidence type="ECO:0000313" key="18">
    <source>
        <dbReference type="EMBL" id="AOM65980.1"/>
    </source>
</evidence>
<dbReference type="FunFam" id="1.10.287.130:FF:000001">
    <property type="entry name" value="Two-component sensor histidine kinase"/>
    <property type="match status" value="1"/>
</dbReference>
<feature type="transmembrane region" description="Helical" evidence="14">
    <location>
        <begin position="194"/>
        <end position="216"/>
    </location>
</feature>
<evidence type="ECO:0000256" key="4">
    <source>
        <dbReference type="ARBA" id="ARBA00022553"/>
    </source>
</evidence>
<evidence type="ECO:0000259" key="17">
    <source>
        <dbReference type="PROSITE" id="PS50885"/>
    </source>
</evidence>
<evidence type="ECO:0000256" key="1">
    <source>
        <dbReference type="ARBA" id="ARBA00000085"/>
    </source>
</evidence>
<dbReference type="InterPro" id="IPR005467">
    <property type="entry name" value="His_kinase_dom"/>
</dbReference>
<dbReference type="InterPro" id="IPR013767">
    <property type="entry name" value="PAS_fold"/>
</dbReference>
<dbReference type="Pfam" id="PF02518">
    <property type="entry name" value="HATPase_c"/>
    <property type="match status" value="1"/>
</dbReference>
<dbReference type="CDD" id="cd00082">
    <property type="entry name" value="HisKA"/>
    <property type="match status" value="1"/>
</dbReference>
<dbReference type="InterPro" id="IPR000014">
    <property type="entry name" value="PAS"/>
</dbReference>
<dbReference type="Pfam" id="PF00989">
    <property type="entry name" value="PAS"/>
    <property type="match status" value="1"/>
</dbReference>
<keyword evidence="18" id="KW-0934">Plastid</keyword>
<dbReference type="GO" id="GO:0000155">
    <property type="term" value="F:phosphorelay sensor kinase activity"/>
    <property type="evidence" value="ECO:0007669"/>
    <property type="project" value="InterPro"/>
</dbReference>
<evidence type="ECO:0000256" key="14">
    <source>
        <dbReference type="SAM" id="Phobius"/>
    </source>
</evidence>
<geneLocation type="plastid" evidence="18"/>
<dbReference type="Gene3D" id="1.10.287.130">
    <property type="match status" value="1"/>
</dbReference>
<proteinExistence type="predicted"/>
<dbReference type="PANTHER" id="PTHR42878:SF7">
    <property type="entry name" value="SENSOR HISTIDINE KINASE GLRK"/>
    <property type="match status" value="1"/>
</dbReference>
<dbReference type="PROSITE" id="PS50109">
    <property type="entry name" value="HIS_KIN"/>
    <property type="match status" value="1"/>
</dbReference>
<feature type="domain" description="HAMP" evidence="17">
    <location>
        <begin position="215"/>
        <end position="267"/>
    </location>
</feature>
<comment type="subcellular location">
    <subcellularLocation>
        <location evidence="2">Plastid</location>
        <location evidence="2">Chloroplast membrane</location>
        <topology evidence="2">Multi-pass membrane protein</topology>
    </subcellularLocation>
</comment>
<organism evidence="18">
    <name type="scientific">Asparagopsis taxiformis</name>
    <dbReference type="NCBI Taxonomy" id="260499"/>
    <lineage>
        <taxon>Eukaryota</taxon>
        <taxon>Rhodophyta</taxon>
        <taxon>Florideophyceae</taxon>
        <taxon>Rhodymeniophycidae</taxon>
        <taxon>Bonnemaisoniales</taxon>
        <taxon>Bonnemaisoniaceae</taxon>
        <taxon>Asparagopsis</taxon>
    </lineage>
</organism>
<dbReference type="InterPro" id="IPR036097">
    <property type="entry name" value="HisK_dim/P_sf"/>
</dbReference>
<dbReference type="InterPro" id="IPR035965">
    <property type="entry name" value="PAS-like_dom_sf"/>
</dbReference>
<dbReference type="Gene3D" id="3.30.565.10">
    <property type="entry name" value="Histidine kinase-like ATPase, C-terminal domain"/>
    <property type="match status" value="1"/>
</dbReference>
<keyword evidence="5" id="KW-0808">Transferase</keyword>
<protein>
    <recommendedName>
        <fullName evidence="13">Uncharacterized sensor-like histidine kinase ycf26</fullName>
        <ecNumber evidence="3">2.7.13.3</ecNumber>
    </recommendedName>
</protein>
<comment type="catalytic activity">
    <reaction evidence="1">
        <text>ATP + protein L-histidine = ADP + protein N-phospho-L-histidine.</text>
        <dbReference type="EC" id="2.7.13.3"/>
    </reaction>
</comment>
<evidence type="ECO:0000256" key="10">
    <source>
        <dbReference type="ARBA" id="ARBA00022989"/>
    </source>
</evidence>
<keyword evidence="4" id="KW-0597">Phosphoprotein</keyword>
<dbReference type="CDD" id="cd06225">
    <property type="entry name" value="HAMP"/>
    <property type="match status" value="1"/>
</dbReference>
<dbReference type="GO" id="GO:0005524">
    <property type="term" value="F:ATP binding"/>
    <property type="evidence" value="ECO:0007669"/>
    <property type="project" value="UniProtKB-KW"/>
</dbReference>
<dbReference type="GO" id="GO:0006355">
    <property type="term" value="P:regulation of DNA-templated transcription"/>
    <property type="evidence" value="ECO:0007669"/>
    <property type="project" value="InterPro"/>
</dbReference>
<dbReference type="SMART" id="SM00091">
    <property type="entry name" value="PAS"/>
    <property type="match status" value="1"/>
</dbReference>
<dbReference type="Gene3D" id="6.10.340.10">
    <property type="match status" value="1"/>
</dbReference>
<dbReference type="InterPro" id="IPR004358">
    <property type="entry name" value="Sig_transdc_His_kin-like_C"/>
</dbReference>
<keyword evidence="8 18" id="KW-0418">Kinase</keyword>
<feature type="domain" description="Histidine kinase" evidence="15">
    <location>
        <begin position="411"/>
        <end position="644"/>
    </location>
</feature>
<keyword evidence="11" id="KW-0902">Two-component regulatory system</keyword>
<dbReference type="GO" id="GO:0030295">
    <property type="term" value="F:protein kinase activator activity"/>
    <property type="evidence" value="ECO:0007669"/>
    <property type="project" value="TreeGrafter"/>
</dbReference>
<keyword evidence="7" id="KW-0547">Nucleotide-binding</keyword>
<keyword evidence="6 14" id="KW-0812">Transmembrane</keyword>
<evidence type="ECO:0000256" key="9">
    <source>
        <dbReference type="ARBA" id="ARBA00022840"/>
    </source>
</evidence>
<reference evidence="18" key="1">
    <citation type="journal article" date="2016" name="BMC Biol.">
        <title>Parallel evolution of highly conserved plastid genome architecture in red seaweeds and seed plants.</title>
        <authorList>
            <person name="Lee J."/>
            <person name="Cho C.H."/>
            <person name="Park S.I."/>
            <person name="Choi J.W."/>
            <person name="Song H.S."/>
            <person name="West J.A."/>
            <person name="Bhattacharya D."/>
            <person name="Yoon H.S."/>
        </authorList>
    </citation>
    <scope>NUCLEOTIDE SEQUENCE</scope>
</reference>
<evidence type="ECO:0000256" key="13">
    <source>
        <dbReference type="ARBA" id="ARBA00069102"/>
    </source>
</evidence>
<dbReference type="InterPro" id="IPR003660">
    <property type="entry name" value="HAMP_dom"/>
</dbReference>
<dbReference type="Pfam" id="PF00512">
    <property type="entry name" value="HisKA"/>
    <property type="match status" value="1"/>
</dbReference>
<keyword evidence="9" id="KW-0067">ATP-binding</keyword>
<accession>A0A1C9CC61</accession>
<evidence type="ECO:0000256" key="5">
    <source>
        <dbReference type="ARBA" id="ARBA00022679"/>
    </source>
</evidence>